<keyword evidence="2" id="KW-1185">Reference proteome</keyword>
<proteinExistence type="predicted"/>
<name>A0A7Y9ERQ5_9ACTN</name>
<dbReference type="Proteomes" id="UP000529783">
    <property type="component" value="Unassembled WGS sequence"/>
</dbReference>
<evidence type="ECO:0000313" key="1">
    <source>
        <dbReference type="EMBL" id="NYD51890.1"/>
    </source>
</evidence>
<organism evidence="1 2">
    <name type="scientific">Actinomadura luteofluorescens</name>
    <dbReference type="NCBI Taxonomy" id="46163"/>
    <lineage>
        <taxon>Bacteria</taxon>
        <taxon>Bacillati</taxon>
        <taxon>Actinomycetota</taxon>
        <taxon>Actinomycetes</taxon>
        <taxon>Streptosporangiales</taxon>
        <taxon>Thermomonosporaceae</taxon>
        <taxon>Actinomadura</taxon>
    </lineage>
</organism>
<dbReference type="RefSeq" id="WP_246397880.1">
    <property type="nucleotide sequence ID" value="NZ_JACCBA010000001.1"/>
</dbReference>
<dbReference type="EMBL" id="JACCBA010000001">
    <property type="protein sequence ID" value="NYD51890.1"/>
    <property type="molecule type" value="Genomic_DNA"/>
</dbReference>
<sequence>MARAHGKSVSDLAGKPVATGSAAAGLRIRLIGLPEEVLAGAEALAEVFDLVEVSLAYPCRGASLNVRAYVQVRLKSPEK</sequence>
<evidence type="ECO:0000313" key="2">
    <source>
        <dbReference type="Proteomes" id="UP000529783"/>
    </source>
</evidence>
<accession>A0A7Y9ERQ5</accession>
<protein>
    <submittedName>
        <fullName evidence="1">Uncharacterized protein</fullName>
    </submittedName>
</protein>
<comment type="caution">
    <text evidence="1">The sequence shown here is derived from an EMBL/GenBank/DDBJ whole genome shotgun (WGS) entry which is preliminary data.</text>
</comment>
<reference evidence="1 2" key="1">
    <citation type="submission" date="2020-07" db="EMBL/GenBank/DDBJ databases">
        <title>Sequencing the genomes of 1000 actinobacteria strains.</title>
        <authorList>
            <person name="Klenk H.-P."/>
        </authorList>
    </citation>
    <scope>NUCLEOTIDE SEQUENCE [LARGE SCALE GENOMIC DNA]</scope>
    <source>
        <strain evidence="1 2">DSM 40398</strain>
    </source>
</reference>
<dbReference type="AlphaFoldDB" id="A0A7Y9ERQ5"/>
<gene>
    <name evidence="1" type="ORF">BJY14_007873</name>
</gene>